<evidence type="ECO:0000313" key="5">
    <source>
        <dbReference type="EMBL" id="ONN26944.1"/>
    </source>
</evidence>
<keyword evidence="2" id="KW-0548">Nucleotidyltransferase</keyword>
<evidence type="ECO:0000256" key="3">
    <source>
        <dbReference type="ARBA" id="ARBA00022705"/>
    </source>
</evidence>
<keyword evidence="4" id="KW-0239">DNA-directed DNA polymerase</keyword>
<sequence length="308" mass="36307">MPIINLFGNSDLMKEKYVESLKDRVKSEYIRIYPGYDISVVIEKLSNLGLFSENVIVDIIDFDKFKTSERKKILELNVSDKDFLILRTQNKIKGLKVEEFKLPNVWEEEKWKKLISKFLVDEGLKNDEELINLLFENVGPNEYAIYNEIKKLKVFGKDLSIELAKDLIHKYTTSKLDDFCFMISEKRKEVFKCVKEITKDYEFPKIVYSLANHFISLYKLAIYANGKVRFSWPEISKISRELKVSSSKIARFVGFKFKNQRFEPVNHLITYDLDKIEAIIKRLYFLDRAVKSGGVMNVELLNFIEEVW</sequence>
<dbReference type="InterPro" id="IPR005790">
    <property type="entry name" value="DNA_polIII_delta"/>
</dbReference>
<name>A0ABX3II07_9BACT</name>
<dbReference type="EMBL" id="LBFC01000021">
    <property type="protein sequence ID" value="ONN26944.1"/>
    <property type="molecule type" value="Genomic_DNA"/>
</dbReference>
<protein>
    <submittedName>
        <fullName evidence="5">DNA polymerase III subunit delta</fullName>
    </submittedName>
</protein>
<organism evidence="5 6">
    <name type="scientific">Thermosipho affectus</name>
    <dbReference type="NCBI Taxonomy" id="660294"/>
    <lineage>
        <taxon>Bacteria</taxon>
        <taxon>Thermotogati</taxon>
        <taxon>Thermotogota</taxon>
        <taxon>Thermotogae</taxon>
        <taxon>Thermotogales</taxon>
        <taxon>Fervidobacteriaceae</taxon>
        <taxon>Thermosipho</taxon>
    </lineage>
</organism>
<dbReference type="PANTHER" id="PTHR34388">
    <property type="entry name" value="DNA POLYMERASE III SUBUNIT DELTA"/>
    <property type="match status" value="1"/>
</dbReference>
<evidence type="ECO:0000313" key="6">
    <source>
        <dbReference type="Proteomes" id="UP000242616"/>
    </source>
</evidence>
<keyword evidence="3" id="KW-0235">DNA replication</keyword>
<dbReference type="Proteomes" id="UP000242616">
    <property type="component" value="Unassembled WGS sequence"/>
</dbReference>
<dbReference type="InterPro" id="IPR027417">
    <property type="entry name" value="P-loop_NTPase"/>
</dbReference>
<reference evidence="5 6" key="1">
    <citation type="submission" date="2015-06" db="EMBL/GenBank/DDBJ databases">
        <title>Genome sequencing of Thermotogales isolates from hydrothermal vents.</title>
        <authorList>
            <person name="Haverkamp T.H."/>
            <person name="Kublanov I.V."/>
            <person name="Nesbo C.L."/>
        </authorList>
    </citation>
    <scope>NUCLEOTIDE SEQUENCE [LARGE SCALE GENOMIC DNA]</scope>
    <source>
        <strain evidence="6">ik275mar</strain>
    </source>
</reference>
<gene>
    <name evidence="5" type="ORF">XJ44_06525</name>
</gene>
<dbReference type="RefSeq" id="WP_077198471.1">
    <property type="nucleotide sequence ID" value="NZ_LBFC01000021.1"/>
</dbReference>
<proteinExistence type="predicted"/>
<dbReference type="SUPFAM" id="SSF52540">
    <property type="entry name" value="P-loop containing nucleoside triphosphate hydrolases"/>
    <property type="match status" value="1"/>
</dbReference>
<keyword evidence="1" id="KW-0808">Transferase</keyword>
<keyword evidence="6" id="KW-1185">Reference proteome</keyword>
<dbReference type="PANTHER" id="PTHR34388:SF1">
    <property type="entry name" value="DNA POLYMERASE III SUBUNIT DELTA"/>
    <property type="match status" value="1"/>
</dbReference>
<comment type="caution">
    <text evidence="5">The sequence shown here is derived from an EMBL/GenBank/DDBJ whole genome shotgun (WGS) entry which is preliminary data.</text>
</comment>
<evidence type="ECO:0000256" key="2">
    <source>
        <dbReference type="ARBA" id="ARBA00022695"/>
    </source>
</evidence>
<accession>A0ABX3II07</accession>
<evidence type="ECO:0000256" key="4">
    <source>
        <dbReference type="ARBA" id="ARBA00022932"/>
    </source>
</evidence>
<evidence type="ECO:0000256" key="1">
    <source>
        <dbReference type="ARBA" id="ARBA00022679"/>
    </source>
</evidence>